<gene>
    <name evidence="4" type="ORF">FJQ55_18710</name>
</gene>
<accession>A0A504U8H3</accession>
<sequence length="505" mass="54478">MRLAASGVSVTVIEAQSCPGGKLRQVDVGGRPFDAGPTVLTMKWVFEELMQVCGRRLEDEVPLKRAKVLARHFWTGGASLDLYGDVDESRRAIRDFAGMGEAEGFRRFAEDGERIYRVLKDSFIAASRPNPYSLSRRIGLSRPGDLLAIKPFSTLWSALSSYFADPRLCQLFGRYATYCGSSPFAAPATLMLVAHVEQEGVWMVEGGLHKLAQKLAEIAQGLGVTFLYGDPAVAITIDGLRKLVTGVETQSGRRIEAKQVLYNGDIGGLPKLLGTPLRPAHKPARSLSALIRCSLAVPSGVPLAHHSVFFSDGYEREFNELFREGRAPADPTIYLCAQDRSDDGRPDASLTPGKPERIYALMNLPANGDRHRYDESEIQTCLTGMERRLARNGLELQQSTDIPHLTTPEDFARLYPGSGGGLYGMPSHGWMASFQRPGTQGPVPGLYLAGGSVHPGPGIPMAALSGMLAAALIQQDRDSAGMSRRAVIAGGMPTGPAIAGNSPSR</sequence>
<protein>
    <submittedName>
        <fullName evidence="4">CrtD protein</fullName>
    </submittedName>
</protein>
<dbReference type="InterPro" id="IPR036188">
    <property type="entry name" value="FAD/NAD-bd_sf"/>
</dbReference>
<comment type="similarity">
    <text evidence="1">Belongs to the carotenoid/retinoid oxidoreductase family.</text>
</comment>
<dbReference type="Proteomes" id="UP000316429">
    <property type="component" value="Unassembled WGS sequence"/>
</dbReference>
<dbReference type="InterPro" id="IPR002937">
    <property type="entry name" value="Amino_oxidase"/>
</dbReference>
<dbReference type="SUPFAM" id="SSF51905">
    <property type="entry name" value="FAD/NAD(P)-binding domain"/>
    <property type="match status" value="1"/>
</dbReference>
<dbReference type="PANTHER" id="PTHR43734:SF7">
    <property type="entry name" value="4,4'-DIAPONEUROSPORENE OXYGENASE"/>
    <property type="match status" value="1"/>
</dbReference>
<feature type="domain" description="Amine oxidase" evidence="3">
    <location>
        <begin position="2"/>
        <end position="473"/>
    </location>
</feature>
<name>A0A504U8H3_9HYPH</name>
<evidence type="ECO:0000313" key="5">
    <source>
        <dbReference type="Proteomes" id="UP000316429"/>
    </source>
</evidence>
<proteinExistence type="inferred from homology"/>
<evidence type="ECO:0000256" key="1">
    <source>
        <dbReference type="ARBA" id="ARBA00006046"/>
    </source>
</evidence>
<evidence type="ECO:0000256" key="2">
    <source>
        <dbReference type="ARBA" id="ARBA00023002"/>
    </source>
</evidence>
<dbReference type="InterPro" id="IPR054841">
    <property type="entry name" value="carotdesatCrtD"/>
</dbReference>
<dbReference type="OrthoDB" id="9774675at2"/>
<dbReference type="EMBL" id="VFYP01000003">
    <property type="protein sequence ID" value="TPP06855.1"/>
    <property type="molecule type" value="Genomic_DNA"/>
</dbReference>
<organism evidence="4 5">
    <name type="scientific">Rhizobium glycinendophyticum</name>
    <dbReference type="NCBI Taxonomy" id="2589807"/>
    <lineage>
        <taxon>Bacteria</taxon>
        <taxon>Pseudomonadati</taxon>
        <taxon>Pseudomonadota</taxon>
        <taxon>Alphaproteobacteria</taxon>
        <taxon>Hyphomicrobiales</taxon>
        <taxon>Rhizobiaceae</taxon>
        <taxon>Rhizobium/Agrobacterium group</taxon>
        <taxon>Rhizobium</taxon>
    </lineage>
</organism>
<dbReference type="PANTHER" id="PTHR43734">
    <property type="entry name" value="PHYTOENE DESATURASE"/>
    <property type="match status" value="1"/>
</dbReference>
<comment type="caution">
    <text evidence="4">The sequence shown here is derived from an EMBL/GenBank/DDBJ whole genome shotgun (WGS) entry which is preliminary data.</text>
</comment>
<dbReference type="NCBIfam" id="NF045637">
    <property type="entry name" value="carotdesatCrtDProt"/>
    <property type="match status" value="1"/>
</dbReference>
<dbReference type="Gene3D" id="3.50.50.60">
    <property type="entry name" value="FAD/NAD(P)-binding domain"/>
    <property type="match status" value="2"/>
</dbReference>
<reference evidence="4 5" key="1">
    <citation type="submission" date="2019-06" db="EMBL/GenBank/DDBJ databases">
        <title>Rhizobium sp. CL12 isolated from roots of soybean.</title>
        <authorList>
            <person name="Wang C."/>
        </authorList>
    </citation>
    <scope>NUCLEOTIDE SEQUENCE [LARGE SCALE GENOMIC DNA]</scope>
    <source>
        <strain evidence="4 5">CL12</strain>
    </source>
</reference>
<dbReference type="AlphaFoldDB" id="A0A504U8H3"/>
<evidence type="ECO:0000259" key="3">
    <source>
        <dbReference type="Pfam" id="PF01593"/>
    </source>
</evidence>
<dbReference type="Pfam" id="PF01593">
    <property type="entry name" value="Amino_oxidase"/>
    <property type="match status" value="1"/>
</dbReference>
<evidence type="ECO:0000313" key="4">
    <source>
        <dbReference type="EMBL" id="TPP06855.1"/>
    </source>
</evidence>
<dbReference type="GO" id="GO:0016491">
    <property type="term" value="F:oxidoreductase activity"/>
    <property type="evidence" value="ECO:0007669"/>
    <property type="project" value="UniProtKB-KW"/>
</dbReference>
<keyword evidence="5" id="KW-1185">Reference proteome</keyword>
<keyword evidence="2" id="KW-0560">Oxidoreductase</keyword>